<gene>
    <name evidence="7" type="ORF">PV11_04157</name>
</gene>
<dbReference type="Pfam" id="PF13520">
    <property type="entry name" value="AA_permease_2"/>
    <property type="match status" value="1"/>
</dbReference>
<dbReference type="PIRSF" id="PIRSF006060">
    <property type="entry name" value="AA_transporter"/>
    <property type="match status" value="1"/>
</dbReference>
<dbReference type="PANTHER" id="PTHR45649:SF11">
    <property type="entry name" value="TRANSPORTER, PUTATIVE (EUROFUNG)-RELATED"/>
    <property type="match status" value="1"/>
</dbReference>
<dbReference type="PANTHER" id="PTHR45649">
    <property type="entry name" value="AMINO-ACID PERMEASE BAT1"/>
    <property type="match status" value="1"/>
</dbReference>
<sequence>MAAATKTEKSNEVGLQQPGADLYATDSIALGNSENVNHDLVQAQGHSQVLRKDFSTLASLGLGFSITNSWIGYAASFGQNIIYGGAQNAVFSLIVAAVVQSFITGGLSELASAFPSSGGQYHICYLIAPEKTKRFTAFIVGWFSIIGWWVLTCSGISFAAIAIQGMVLFWFPNLTIHPWQLYLIYLAVIVASVLPVYFAERKVPLISQVALGLSVLGCLVTFVVLLAMRQQTQPGSSITASNQGSSGWNHGFAWALGICNALYAFVATDAAVHIAEEMQRPSSQLPFILNTTILIGFVTTLPLILAMMFTVRSIDDVLASPLPSLEVYYQATGSAVAATALEVILTIIFFTAIISEWTTCSRMVWAFARDKGVPFHAYFSHIDTKKQIPVRAMFVSIIFCALYGLLYFASSTAFNSIVTSAIVFLNITYAIPQAIVLFRGRHILPSRVLDLGHLGWFCNAFSPIATAAVAILLCFPPSIPVAVSSMNYTSVVMVGLFVIVILLWFVIGRSFEGPDVDVEHIEALASRGLDGKRKLIGIVWRFPRKH</sequence>
<evidence type="ECO:0000256" key="6">
    <source>
        <dbReference type="SAM" id="Phobius"/>
    </source>
</evidence>
<dbReference type="OrthoDB" id="2417308at2759"/>
<proteinExistence type="predicted"/>
<reference evidence="7 8" key="1">
    <citation type="submission" date="2015-01" db="EMBL/GenBank/DDBJ databases">
        <title>The Genome Sequence of Exophiala sideris CBS121828.</title>
        <authorList>
            <consortium name="The Broad Institute Genomics Platform"/>
            <person name="Cuomo C."/>
            <person name="de Hoog S."/>
            <person name="Gorbushina A."/>
            <person name="Stielow B."/>
            <person name="Teixiera M."/>
            <person name="Abouelleil A."/>
            <person name="Chapman S.B."/>
            <person name="Priest M."/>
            <person name="Young S.K."/>
            <person name="Wortman J."/>
            <person name="Nusbaum C."/>
            <person name="Birren B."/>
        </authorList>
    </citation>
    <scope>NUCLEOTIDE SEQUENCE [LARGE SCALE GENOMIC DNA]</scope>
    <source>
        <strain evidence="7 8">CBS 121828</strain>
    </source>
</reference>
<dbReference type="HOGENOM" id="CLU_004495_2_4_1"/>
<feature type="transmembrane region" description="Helical" evidence="6">
    <location>
        <begin position="451"/>
        <end position="473"/>
    </location>
</feature>
<feature type="transmembrane region" description="Helical" evidence="6">
    <location>
        <begin position="179"/>
        <end position="198"/>
    </location>
</feature>
<keyword evidence="3 6" id="KW-0812">Transmembrane</keyword>
<dbReference type="GO" id="GO:0022857">
    <property type="term" value="F:transmembrane transporter activity"/>
    <property type="evidence" value="ECO:0007669"/>
    <property type="project" value="InterPro"/>
</dbReference>
<organism evidence="7 8">
    <name type="scientific">Exophiala sideris</name>
    <dbReference type="NCBI Taxonomy" id="1016849"/>
    <lineage>
        <taxon>Eukaryota</taxon>
        <taxon>Fungi</taxon>
        <taxon>Dikarya</taxon>
        <taxon>Ascomycota</taxon>
        <taxon>Pezizomycotina</taxon>
        <taxon>Eurotiomycetes</taxon>
        <taxon>Chaetothyriomycetidae</taxon>
        <taxon>Chaetothyriales</taxon>
        <taxon>Herpotrichiellaceae</taxon>
        <taxon>Exophiala</taxon>
    </lineage>
</organism>
<feature type="transmembrane region" description="Helical" evidence="6">
    <location>
        <begin position="416"/>
        <end position="439"/>
    </location>
</feature>
<dbReference type="InterPro" id="IPR002293">
    <property type="entry name" value="AA/rel_permease1"/>
</dbReference>
<comment type="subcellular location">
    <subcellularLocation>
        <location evidence="1">Membrane</location>
        <topology evidence="1">Multi-pass membrane protein</topology>
    </subcellularLocation>
</comment>
<feature type="transmembrane region" description="Helical" evidence="6">
    <location>
        <begin position="205"/>
        <end position="228"/>
    </location>
</feature>
<feature type="transmembrane region" description="Helical" evidence="6">
    <location>
        <begin position="135"/>
        <end position="167"/>
    </location>
</feature>
<name>A0A0D1X3A6_9EURO</name>
<dbReference type="STRING" id="1016849.A0A0D1X3A6"/>
<dbReference type="AlphaFoldDB" id="A0A0D1X3A6"/>
<evidence type="ECO:0000256" key="3">
    <source>
        <dbReference type="ARBA" id="ARBA00022692"/>
    </source>
</evidence>
<dbReference type="Gene3D" id="1.20.1740.10">
    <property type="entry name" value="Amino acid/polyamine transporter I"/>
    <property type="match status" value="1"/>
</dbReference>
<feature type="transmembrane region" description="Helical" evidence="6">
    <location>
        <begin position="287"/>
        <end position="311"/>
    </location>
</feature>
<keyword evidence="4 6" id="KW-1133">Transmembrane helix</keyword>
<evidence type="ECO:0000313" key="7">
    <source>
        <dbReference type="EMBL" id="KIV82016.1"/>
    </source>
</evidence>
<feature type="transmembrane region" description="Helical" evidence="6">
    <location>
        <begin position="252"/>
        <end position="275"/>
    </location>
</feature>
<protein>
    <recommendedName>
        <fullName evidence="9">Choline transporter</fullName>
    </recommendedName>
</protein>
<dbReference type="GO" id="GO:0016020">
    <property type="term" value="C:membrane"/>
    <property type="evidence" value="ECO:0007669"/>
    <property type="project" value="UniProtKB-SubCell"/>
</dbReference>
<keyword evidence="5 6" id="KW-0472">Membrane</keyword>
<evidence type="ECO:0000256" key="1">
    <source>
        <dbReference type="ARBA" id="ARBA00004141"/>
    </source>
</evidence>
<evidence type="ECO:0008006" key="9">
    <source>
        <dbReference type="Google" id="ProtNLM"/>
    </source>
</evidence>
<evidence type="ECO:0000313" key="8">
    <source>
        <dbReference type="Proteomes" id="UP000053599"/>
    </source>
</evidence>
<dbReference type="EMBL" id="KN846952">
    <property type="protein sequence ID" value="KIV82016.1"/>
    <property type="molecule type" value="Genomic_DNA"/>
</dbReference>
<feature type="transmembrane region" description="Helical" evidence="6">
    <location>
        <begin position="485"/>
        <end position="507"/>
    </location>
</feature>
<feature type="transmembrane region" description="Helical" evidence="6">
    <location>
        <begin position="392"/>
        <end position="410"/>
    </location>
</feature>
<evidence type="ECO:0000256" key="4">
    <source>
        <dbReference type="ARBA" id="ARBA00022989"/>
    </source>
</evidence>
<evidence type="ECO:0000256" key="2">
    <source>
        <dbReference type="ARBA" id="ARBA00022448"/>
    </source>
</evidence>
<accession>A0A0D1X3A6</accession>
<keyword evidence="2" id="KW-0813">Transport</keyword>
<evidence type="ECO:0000256" key="5">
    <source>
        <dbReference type="ARBA" id="ARBA00023136"/>
    </source>
</evidence>
<feature type="transmembrane region" description="Helical" evidence="6">
    <location>
        <begin position="331"/>
        <end position="354"/>
    </location>
</feature>
<dbReference type="Proteomes" id="UP000053599">
    <property type="component" value="Unassembled WGS sequence"/>
</dbReference>